<reference evidence="1 2" key="1">
    <citation type="journal article" date="2019" name="Nat. Ecol. Evol.">
        <title>Megaphylogeny resolves global patterns of mushroom evolution.</title>
        <authorList>
            <person name="Varga T."/>
            <person name="Krizsan K."/>
            <person name="Foldi C."/>
            <person name="Dima B."/>
            <person name="Sanchez-Garcia M."/>
            <person name="Sanchez-Ramirez S."/>
            <person name="Szollosi G.J."/>
            <person name="Szarkandi J.G."/>
            <person name="Papp V."/>
            <person name="Albert L."/>
            <person name="Andreopoulos W."/>
            <person name="Angelini C."/>
            <person name="Antonin V."/>
            <person name="Barry K.W."/>
            <person name="Bougher N.L."/>
            <person name="Buchanan P."/>
            <person name="Buyck B."/>
            <person name="Bense V."/>
            <person name="Catcheside P."/>
            <person name="Chovatia M."/>
            <person name="Cooper J."/>
            <person name="Damon W."/>
            <person name="Desjardin D."/>
            <person name="Finy P."/>
            <person name="Geml J."/>
            <person name="Haridas S."/>
            <person name="Hughes K."/>
            <person name="Justo A."/>
            <person name="Karasinski D."/>
            <person name="Kautmanova I."/>
            <person name="Kiss B."/>
            <person name="Kocsube S."/>
            <person name="Kotiranta H."/>
            <person name="LaButti K.M."/>
            <person name="Lechner B.E."/>
            <person name="Liimatainen K."/>
            <person name="Lipzen A."/>
            <person name="Lukacs Z."/>
            <person name="Mihaltcheva S."/>
            <person name="Morgado L.N."/>
            <person name="Niskanen T."/>
            <person name="Noordeloos M.E."/>
            <person name="Ohm R.A."/>
            <person name="Ortiz-Santana B."/>
            <person name="Ovrebo C."/>
            <person name="Racz N."/>
            <person name="Riley R."/>
            <person name="Savchenko A."/>
            <person name="Shiryaev A."/>
            <person name="Soop K."/>
            <person name="Spirin V."/>
            <person name="Szebenyi C."/>
            <person name="Tomsovsky M."/>
            <person name="Tulloss R.E."/>
            <person name="Uehling J."/>
            <person name="Grigoriev I.V."/>
            <person name="Vagvolgyi C."/>
            <person name="Papp T."/>
            <person name="Martin F.M."/>
            <person name="Miettinen O."/>
            <person name="Hibbett D.S."/>
            <person name="Nagy L.G."/>
        </authorList>
    </citation>
    <scope>NUCLEOTIDE SEQUENCE [LARGE SCALE GENOMIC DNA]</scope>
    <source>
        <strain evidence="1 2">FP101781</strain>
    </source>
</reference>
<accession>A0A4Y7SIK9</accession>
<sequence length="134" mass="14608">MADQSDAVDTIVSENLNWPLQDADRWNPTASNVASNASITQYSYYESGEKVTLRITTTLKKATRYNFVDTNGGKYTIAISGPGDYATERDIVGDNPIIKSLTRNVSAATLRLFAKIASENAIPQTARTAPSFRA</sequence>
<organism evidence="1 2">
    <name type="scientific">Coprinellus micaceus</name>
    <name type="common">Glistening ink-cap mushroom</name>
    <name type="synonym">Coprinus micaceus</name>
    <dbReference type="NCBI Taxonomy" id="71717"/>
    <lineage>
        <taxon>Eukaryota</taxon>
        <taxon>Fungi</taxon>
        <taxon>Dikarya</taxon>
        <taxon>Basidiomycota</taxon>
        <taxon>Agaricomycotina</taxon>
        <taxon>Agaricomycetes</taxon>
        <taxon>Agaricomycetidae</taxon>
        <taxon>Agaricales</taxon>
        <taxon>Agaricineae</taxon>
        <taxon>Psathyrellaceae</taxon>
        <taxon>Coprinellus</taxon>
    </lineage>
</organism>
<name>A0A4Y7SIK9_COPMI</name>
<dbReference type="AlphaFoldDB" id="A0A4Y7SIK9"/>
<gene>
    <name evidence="1" type="ORF">FA13DRAFT_1716635</name>
</gene>
<proteinExistence type="predicted"/>
<dbReference type="EMBL" id="QPFP01000104">
    <property type="protein sequence ID" value="TEB21727.1"/>
    <property type="molecule type" value="Genomic_DNA"/>
</dbReference>
<keyword evidence="2" id="KW-1185">Reference proteome</keyword>
<protein>
    <submittedName>
        <fullName evidence="1">Uncharacterized protein</fullName>
    </submittedName>
</protein>
<evidence type="ECO:0000313" key="1">
    <source>
        <dbReference type="EMBL" id="TEB21727.1"/>
    </source>
</evidence>
<comment type="caution">
    <text evidence="1">The sequence shown here is derived from an EMBL/GenBank/DDBJ whole genome shotgun (WGS) entry which is preliminary data.</text>
</comment>
<evidence type="ECO:0000313" key="2">
    <source>
        <dbReference type="Proteomes" id="UP000298030"/>
    </source>
</evidence>
<dbReference type="Proteomes" id="UP000298030">
    <property type="component" value="Unassembled WGS sequence"/>
</dbReference>